<sequence>MGPVFVCTSAFGSDTVRRLGQPAVLSWIADAGAAGVEIREELLGGTDAELEKLAALAIDRHLLVVYSAAAPLFDQSGTLDMPALRRAADRALKCGAGRLKCGLGHLPAAGVEAGADALARWLSSSTMPLTIENDQTRDGANPARHEALHKALAERLPMDRRPGATLDLGNGHWTDHDIAGSVTRMAPWIDYVHCKAAVFRNGGWEACVPNVVTRAHWSSLWKTLPETLPRAIEFPVPAEDVITLAHWIETLNELPKEHCA</sequence>
<keyword evidence="2" id="KW-1185">Reference proteome</keyword>
<name>A0AA42CYQ8_9GAMM</name>
<dbReference type="RefSeq" id="WP_250938144.1">
    <property type="nucleotide sequence ID" value="NZ_JAMLJK010000002.1"/>
</dbReference>
<dbReference type="EMBL" id="JAPIVE010000004">
    <property type="protein sequence ID" value="MCX2525425.1"/>
    <property type="molecule type" value="Genomic_DNA"/>
</dbReference>
<reference evidence="1" key="1">
    <citation type="submission" date="2022-11" db="EMBL/GenBank/DDBJ databases">
        <title>Larsenimonas rhizosphaerae sp. nov., isolated from a tidal mudflat.</title>
        <authorList>
            <person name="Lee S.D."/>
            <person name="Kim I.S."/>
        </authorList>
    </citation>
    <scope>NUCLEOTIDE SEQUENCE</scope>
    <source>
        <strain evidence="1">GH2-1</strain>
    </source>
</reference>
<dbReference type="InterPro" id="IPR036237">
    <property type="entry name" value="Xyl_isomerase-like_sf"/>
</dbReference>
<accession>A0AA42CYQ8</accession>
<evidence type="ECO:0000313" key="2">
    <source>
        <dbReference type="Proteomes" id="UP001165678"/>
    </source>
</evidence>
<dbReference type="Gene3D" id="3.20.20.150">
    <property type="entry name" value="Divalent-metal-dependent TIM barrel enzymes"/>
    <property type="match status" value="1"/>
</dbReference>
<comment type="caution">
    <text evidence="1">The sequence shown here is derived from an EMBL/GenBank/DDBJ whole genome shotgun (WGS) entry which is preliminary data.</text>
</comment>
<evidence type="ECO:0000313" key="1">
    <source>
        <dbReference type="EMBL" id="MCX2525425.1"/>
    </source>
</evidence>
<dbReference type="Proteomes" id="UP001165678">
    <property type="component" value="Unassembled WGS sequence"/>
</dbReference>
<protein>
    <submittedName>
        <fullName evidence="1">Sugar phosphate isomerase/epimerase</fullName>
    </submittedName>
</protein>
<proteinExistence type="predicted"/>
<dbReference type="AlphaFoldDB" id="A0AA42CYQ8"/>
<organism evidence="1 2">
    <name type="scientific">Larsenimonas rhizosphaerae</name>
    <dbReference type="NCBI Taxonomy" id="2944682"/>
    <lineage>
        <taxon>Bacteria</taxon>
        <taxon>Pseudomonadati</taxon>
        <taxon>Pseudomonadota</taxon>
        <taxon>Gammaproteobacteria</taxon>
        <taxon>Oceanospirillales</taxon>
        <taxon>Halomonadaceae</taxon>
        <taxon>Larsenimonas</taxon>
    </lineage>
</organism>
<keyword evidence="1" id="KW-0413">Isomerase</keyword>
<gene>
    <name evidence="1" type="ORF">OQ287_14355</name>
</gene>
<dbReference type="SUPFAM" id="SSF51658">
    <property type="entry name" value="Xylose isomerase-like"/>
    <property type="match status" value="1"/>
</dbReference>
<dbReference type="GO" id="GO:0016853">
    <property type="term" value="F:isomerase activity"/>
    <property type="evidence" value="ECO:0007669"/>
    <property type="project" value="UniProtKB-KW"/>
</dbReference>